<keyword evidence="1" id="KW-0812">Transmembrane</keyword>
<proteinExistence type="predicted"/>
<name>A0A1G9AKL5_9BACI</name>
<sequence length="68" mass="8168">MFNKFLCNLNRDLSTLYGVLVFEDYFSVFLVHAFCSLLHRLFNIQFSNFNAIGNNKIEFPKERIEENW</sequence>
<feature type="transmembrane region" description="Helical" evidence="1">
    <location>
        <begin position="16"/>
        <end position="38"/>
    </location>
</feature>
<evidence type="ECO:0000313" key="2">
    <source>
        <dbReference type="EMBL" id="SDK27065.1"/>
    </source>
</evidence>
<keyword evidence="1" id="KW-0472">Membrane</keyword>
<keyword evidence="1" id="KW-1133">Transmembrane helix</keyword>
<dbReference type="Proteomes" id="UP000198694">
    <property type="component" value="Unassembled WGS sequence"/>
</dbReference>
<keyword evidence="3" id="KW-1185">Reference proteome</keyword>
<evidence type="ECO:0000256" key="1">
    <source>
        <dbReference type="SAM" id="Phobius"/>
    </source>
</evidence>
<protein>
    <submittedName>
        <fullName evidence="2">Uncharacterized protein</fullName>
    </submittedName>
</protein>
<evidence type="ECO:0000313" key="3">
    <source>
        <dbReference type="Proteomes" id="UP000198694"/>
    </source>
</evidence>
<dbReference type="EMBL" id="FNFL01000004">
    <property type="protein sequence ID" value="SDK27065.1"/>
    <property type="molecule type" value="Genomic_DNA"/>
</dbReference>
<reference evidence="2 3" key="1">
    <citation type="submission" date="2016-10" db="EMBL/GenBank/DDBJ databases">
        <authorList>
            <person name="de Groot N.N."/>
        </authorList>
    </citation>
    <scope>NUCLEOTIDE SEQUENCE [LARGE SCALE GENOMIC DNA]</scope>
    <source>
        <strain evidence="2 3">CGMCC 1.6502</strain>
    </source>
</reference>
<gene>
    <name evidence="2" type="ORF">SAMN05216243_2538</name>
</gene>
<dbReference type="AlphaFoldDB" id="A0A1G9AKL5"/>
<accession>A0A1G9AKL5</accession>
<organism evidence="2 3">
    <name type="scientific">Sediminibacillus albus</name>
    <dbReference type="NCBI Taxonomy" id="407036"/>
    <lineage>
        <taxon>Bacteria</taxon>
        <taxon>Bacillati</taxon>
        <taxon>Bacillota</taxon>
        <taxon>Bacilli</taxon>
        <taxon>Bacillales</taxon>
        <taxon>Bacillaceae</taxon>
        <taxon>Sediminibacillus</taxon>
    </lineage>
</organism>